<reference evidence="2 3" key="1">
    <citation type="journal article" date="2018" name="Mol. Biol. Evol.">
        <title>Broad Genomic Sampling Reveals a Smut Pathogenic Ancestry of the Fungal Clade Ustilaginomycotina.</title>
        <authorList>
            <person name="Kijpornyongpan T."/>
            <person name="Mondo S.J."/>
            <person name="Barry K."/>
            <person name="Sandor L."/>
            <person name="Lee J."/>
            <person name="Lipzen A."/>
            <person name="Pangilinan J."/>
            <person name="LaButti K."/>
            <person name="Hainaut M."/>
            <person name="Henrissat B."/>
            <person name="Grigoriev I.V."/>
            <person name="Spatafora J.W."/>
            <person name="Aime M.C."/>
        </authorList>
    </citation>
    <scope>NUCLEOTIDE SEQUENCE [LARGE SCALE GENOMIC DNA]</scope>
    <source>
        <strain evidence="2 3">MCA 3882</strain>
    </source>
</reference>
<protein>
    <recommendedName>
        <fullName evidence="1">Nascent polypeptide-associated complex subunit alpha-like UBA domain-containing protein</fullName>
    </recommendedName>
</protein>
<dbReference type="PANTHER" id="PTHR31184">
    <property type="entry name" value="HUNTINGTIN-INTERACTING PROTEIN K FAMILY MEMBER"/>
    <property type="match status" value="1"/>
</dbReference>
<evidence type="ECO:0000313" key="2">
    <source>
        <dbReference type="EMBL" id="PWN38011.1"/>
    </source>
</evidence>
<name>A0A316VPE5_9BASI</name>
<dbReference type="RefSeq" id="XP_025358313.1">
    <property type="nucleotide sequence ID" value="XM_025496295.1"/>
</dbReference>
<dbReference type="InterPro" id="IPR044034">
    <property type="entry name" value="NAC-like_UBA"/>
</dbReference>
<accession>A0A316VPE5</accession>
<dbReference type="GeneID" id="37018076"/>
<dbReference type="InterPro" id="IPR038922">
    <property type="entry name" value="HYPK_UBA"/>
</dbReference>
<proteinExistence type="predicted"/>
<dbReference type="InterPro" id="IPR052617">
    <property type="entry name" value="Huntingtin-int_K"/>
</dbReference>
<dbReference type="Gene3D" id="1.10.8.10">
    <property type="entry name" value="DNA helicase RuvA subunit, C-terminal domain"/>
    <property type="match status" value="1"/>
</dbReference>
<dbReference type="GO" id="GO:0043066">
    <property type="term" value="P:negative regulation of apoptotic process"/>
    <property type="evidence" value="ECO:0007669"/>
    <property type="project" value="TreeGrafter"/>
</dbReference>
<dbReference type="EMBL" id="KZ819602">
    <property type="protein sequence ID" value="PWN38011.1"/>
    <property type="molecule type" value="Genomic_DNA"/>
</dbReference>
<dbReference type="PANTHER" id="PTHR31184:SF2">
    <property type="entry name" value="HUNTINGTIN-INTERACTING PROTEIN K"/>
    <property type="match status" value="1"/>
</dbReference>
<dbReference type="OrthoDB" id="285219at2759"/>
<evidence type="ECO:0000259" key="1">
    <source>
        <dbReference type="Pfam" id="PF19026"/>
    </source>
</evidence>
<keyword evidence="3" id="KW-1185">Reference proteome</keyword>
<gene>
    <name evidence="2" type="ORF">FA14DRAFT_118479</name>
</gene>
<feature type="domain" description="Nascent polypeptide-associated complex subunit alpha-like UBA" evidence="1">
    <location>
        <begin position="49"/>
        <end position="88"/>
    </location>
</feature>
<sequence length="97" mass="10692">MAAAREVIQDWADGEGCYTFERGRMEAAVRNICFEKPIALHSNTTKPSIKLNKEDVDFIVSELAISKSQAEEALAKHQGDVTKALTELMSPPAQKSQ</sequence>
<evidence type="ECO:0000313" key="3">
    <source>
        <dbReference type="Proteomes" id="UP000245771"/>
    </source>
</evidence>
<organism evidence="2 3">
    <name type="scientific">Meira miltonrushii</name>
    <dbReference type="NCBI Taxonomy" id="1280837"/>
    <lineage>
        <taxon>Eukaryota</taxon>
        <taxon>Fungi</taxon>
        <taxon>Dikarya</taxon>
        <taxon>Basidiomycota</taxon>
        <taxon>Ustilaginomycotina</taxon>
        <taxon>Exobasidiomycetes</taxon>
        <taxon>Exobasidiales</taxon>
        <taxon>Brachybasidiaceae</taxon>
        <taxon>Meira</taxon>
    </lineage>
</organism>
<dbReference type="GO" id="GO:0050821">
    <property type="term" value="P:protein stabilization"/>
    <property type="evidence" value="ECO:0007669"/>
    <property type="project" value="TreeGrafter"/>
</dbReference>
<dbReference type="Proteomes" id="UP000245771">
    <property type="component" value="Unassembled WGS sequence"/>
</dbReference>
<dbReference type="Pfam" id="PF19026">
    <property type="entry name" value="UBA_HYPK"/>
    <property type="match status" value="1"/>
</dbReference>
<dbReference type="AlphaFoldDB" id="A0A316VPE5"/>
<dbReference type="InParanoid" id="A0A316VPE5"/>
<dbReference type="CDD" id="cd14361">
    <property type="entry name" value="UBA_HYPK"/>
    <property type="match status" value="1"/>
</dbReference>